<dbReference type="GO" id="GO:0005886">
    <property type="term" value="C:plasma membrane"/>
    <property type="evidence" value="ECO:0007669"/>
    <property type="project" value="TreeGrafter"/>
</dbReference>
<dbReference type="Proteomes" id="UP001430953">
    <property type="component" value="Unassembled WGS sequence"/>
</dbReference>
<feature type="transmembrane region" description="Helical" evidence="18">
    <location>
        <begin position="7"/>
        <end position="23"/>
    </location>
</feature>
<dbReference type="AlphaFoldDB" id="A0AAW2ERU6"/>
<keyword evidence="7 18" id="KW-0812">Transmembrane</keyword>
<protein>
    <recommendedName>
        <fullName evidence="19">Sodium/calcium exchanger membrane region domain-containing protein</fullName>
    </recommendedName>
</protein>
<evidence type="ECO:0000256" key="12">
    <source>
        <dbReference type="ARBA" id="ARBA00022989"/>
    </source>
</evidence>
<evidence type="ECO:0000256" key="18">
    <source>
        <dbReference type="SAM" id="Phobius"/>
    </source>
</evidence>
<dbReference type="InterPro" id="IPR004481">
    <property type="entry name" value="K/Na/Ca-exchanger"/>
</dbReference>
<sequence>MIIVLSMYFYTCIIFFLTIQITPTTEMTTPYPYATVRPRRTNCSAPAIEQFPRPLMGPESRKHGGLIIHILAAIYTFLGLAIVCDDYFVSSLDRICEGNGIQETIEQQQQQQQQQQHSMAPRQPEYYKAKEPDPNEVSPLVMPTDGSKWTMFTWGLVYPIHFMCRATMPDCRQEKWRSWYPFTFCISMIWISFYSYIMVWMITIIGSTLGIPDTVMGLTFVAAGVSVPDALSSLAVIKEGLGDMAVSNAVGSNVFDILVCLGLPWFIQTAMIQPGSHVNVTSRGLTYSTVSLLSTVIFLVLATHLNGWKLDRRYGVVLMVWYLIFIVFASLYELNVFGEMNPPVCASQF</sequence>
<accession>A0AAW2ERU6</accession>
<evidence type="ECO:0000256" key="14">
    <source>
        <dbReference type="ARBA" id="ARBA00023065"/>
    </source>
</evidence>
<comment type="caution">
    <text evidence="20">The sequence shown here is derived from an EMBL/GenBank/DDBJ whole genome shotgun (WGS) entry which is preliminary data.</text>
</comment>
<evidence type="ECO:0000256" key="17">
    <source>
        <dbReference type="SAM" id="MobiDB-lite"/>
    </source>
</evidence>
<comment type="subcellular location">
    <subcellularLocation>
        <location evidence="1">Membrane</location>
        <topology evidence="1">Multi-pass membrane protein</topology>
    </subcellularLocation>
</comment>
<keyword evidence="4" id="KW-0050">Antiport</keyword>
<keyword evidence="3" id="KW-0813">Transport</keyword>
<evidence type="ECO:0000313" key="21">
    <source>
        <dbReference type="Proteomes" id="UP001430953"/>
    </source>
</evidence>
<evidence type="ECO:0000256" key="5">
    <source>
        <dbReference type="ARBA" id="ARBA00022538"/>
    </source>
</evidence>
<keyword evidence="21" id="KW-1185">Reference proteome</keyword>
<dbReference type="PANTHER" id="PTHR10846">
    <property type="entry name" value="SODIUM/POTASSIUM/CALCIUM EXCHANGER"/>
    <property type="match status" value="1"/>
</dbReference>
<keyword evidence="5" id="KW-0633">Potassium transport</keyword>
<dbReference type="InterPro" id="IPR004837">
    <property type="entry name" value="NaCa_Exmemb"/>
</dbReference>
<evidence type="ECO:0000256" key="4">
    <source>
        <dbReference type="ARBA" id="ARBA00022449"/>
    </source>
</evidence>
<keyword evidence="15 18" id="KW-0472">Membrane</keyword>
<dbReference type="GO" id="GO:0005262">
    <property type="term" value="F:calcium channel activity"/>
    <property type="evidence" value="ECO:0007669"/>
    <property type="project" value="TreeGrafter"/>
</dbReference>
<evidence type="ECO:0000256" key="9">
    <source>
        <dbReference type="ARBA" id="ARBA00022837"/>
    </source>
</evidence>
<dbReference type="GO" id="GO:0006874">
    <property type="term" value="P:intracellular calcium ion homeostasis"/>
    <property type="evidence" value="ECO:0007669"/>
    <property type="project" value="TreeGrafter"/>
</dbReference>
<dbReference type="EMBL" id="JADYXP020000019">
    <property type="protein sequence ID" value="KAL0105119.1"/>
    <property type="molecule type" value="Genomic_DNA"/>
</dbReference>
<name>A0AAW2ERU6_9HYME</name>
<feature type="compositionally biased region" description="Low complexity" evidence="17">
    <location>
        <begin position="107"/>
        <end position="116"/>
    </location>
</feature>
<feature type="region of interest" description="Disordered" evidence="17">
    <location>
        <begin position="106"/>
        <end position="134"/>
    </location>
</feature>
<feature type="transmembrane region" description="Helical" evidence="18">
    <location>
        <begin position="66"/>
        <end position="84"/>
    </location>
</feature>
<evidence type="ECO:0000256" key="13">
    <source>
        <dbReference type="ARBA" id="ARBA00023053"/>
    </source>
</evidence>
<keyword evidence="14" id="KW-0406">Ion transport</keyword>
<evidence type="ECO:0000256" key="10">
    <source>
        <dbReference type="ARBA" id="ARBA00022847"/>
    </source>
</evidence>
<keyword evidence="8" id="KW-0732">Signal</keyword>
<dbReference type="PANTHER" id="PTHR10846:SF74">
    <property type="entry name" value="SODIUM_POTASSIUM_CALCIUM EXCHANGER CG1090-RELATED"/>
    <property type="match status" value="1"/>
</dbReference>
<gene>
    <name evidence="20" type="ORF">PUN28_016639</name>
</gene>
<feature type="transmembrane region" description="Helical" evidence="18">
    <location>
        <begin position="314"/>
        <end position="332"/>
    </location>
</feature>
<evidence type="ECO:0000256" key="1">
    <source>
        <dbReference type="ARBA" id="ARBA00004141"/>
    </source>
</evidence>
<proteinExistence type="inferred from homology"/>
<feature type="transmembrane region" description="Helical" evidence="18">
    <location>
        <begin position="249"/>
        <end position="272"/>
    </location>
</feature>
<feature type="domain" description="Sodium/calcium exchanger membrane region" evidence="19">
    <location>
        <begin position="180"/>
        <end position="329"/>
    </location>
</feature>
<dbReference type="GO" id="GO:0008273">
    <property type="term" value="F:calcium, potassium:sodium antiporter activity"/>
    <property type="evidence" value="ECO:0007669"/>
    <property type="project" value="TreeGrafter"/>
</dbReference>
<dbReference type="Gene3D" id="1.20.1420.30">
    <property type="entry name" value="NCX, central ion-binding region"/>
    <property type="match status" value="1"/>
</dbReference>
<evidence type="ECO:0000313" key="20">
    <source>
        <dbReference type="EMBL" id="KAL0105119.1"/>
    </source>
</evidence>
<evidence type="ECO:0000256" key="3">
    <source>
        <dbReference type="ARBA" id="ARBA00022448"/>
    </source>
</evidence>
<dbReference type="InterPro" id="IPR044880">
    <property type="entry name" value="NCX_ion-bd_dom_sf"/>
</dbReference>
<evidence type="ECO:0000256" key="16">
    <source>
        <dbReference type="ARBA" id="ARBA00023201"/>
    </source>
</evidence>
<evidence type="ECO:0000256" key="15">
    <source>
        <dbReference type="ARBA" id="ARBA00023136"/>
    </source>
</evidence>
<evidence type="ECO:0000259" key="19">
    <source>
        <dbReference type="Pfam" id="PF01699"/>
    </source>
</evidence>
<evidence type="ECO:0000256" key="8">
    <source>
        <dbReference type="ARBA" id="ARBA00022729"/>
    </source>
</evidence>
<keyword evidence="9" id="KW-0106">Calcium</keyword>
<dbReference type="GO" id="GO:0015293">
    <property type="term" value="F:symporter activity"/>
    <property type="evidence" value="ECO:0007669"/>
    <property type="project" value="UniProtKB-KW"/>
</dbReference>
<keyword evidence="13" id="KW-0915">Sodium</keyword>
<feature type="transmembrane region" description="Helical" evidence="18">
    <location>
        <begin position="182"/>
        <end position="209"/>
    </location>
</feature>
<keyword evidence="6" id="KW-0109">Calcium transport</keyword>
<evidence type="ECO:0000256" key="2">
    <source>
        <dbReference type="ARBA" id="ARBA00005364"/>
    </source>
</evidence>
<keyword evidence="11" id="KW-0630">Potassium</keyword>
<evidence type="ECO:0000256" key="6">
    <source>
        <dbReference type="ARBA" id="ARBA00022568"/>
    </source>
</evidence>
<dbReference type="Pfam" id="PF01699">
    <property type="entry name" value="Na_Ca_ex"/>
    <property type="match status" value="1"/>
</dbReference>
<evidence type="ECO:0000256" key="7">
    <source>
        <dbReference type="ARBA" id="ARBA00022692"/>
    </source>
</evidence>
<comment type="similarity">
    <text evidence="2">Belongs to the Ca(2+):cation antiporter (CaCA) (TC 2.A.19) family. SLC24A subfamily.</text>
</comment>
<feature type="transmembrane region" description="Helical" evidence="18">
    <location>
        <begin position="215"/>
        <end position="237"/>
    </location>
</feature>
<keyword evidence="12 18" id="KW-1133">Transmembrane helix</keyword>
<evidence type="ECO:0000256" key="11">
    <source>
        <dbReference type="ARBA" id="ARBA00022958"/>
    </source>
</evidence>
<keyword evidence="10" id="KW-0769">Symport</keyword>
<keyword evidence="16" id="KW-0739">Sodium transport</keyword>
<feature type="transmembrane region" description="Helical" evidence="18">
    <location>
        <begin position="284"/>
        <end position="302"/>
    </location>
</feature>
<organism evidence="20 21">
    <name type="scientific">Cardiocondyla obscurior</name>
    <dbReference type="NCBI Taxonomy" id="286306"/>
    <lineage>
        <taxon>Eukaryota</taxon>
        <taxon>Metazoa</taxon>
        <taxon>Ecdysozoa</taxon>
        <taxon>Arthropoda</taxon>
        <taxon>Hexapoda</taxon>
        <taxon>Insecta</taxon>
        <taxon>Pterygota</taxon>
        <taxon>Neoptera</taxon>
        <taxon>Endopterygota</taxon>
        <taxon>Hymenoptera</taxon>
        <taxon>Apocrita</taxon>
        <taxon>Aculeata</taxon>
        <taxon>Formicoidea</taxon>
        <taxon>Formicidae</taxon>
        <taxon>Myrmicinae</taxon>
        <taxon>Cardiocondyla</taxon>
    </lineage>
</organism>
<reference evidence="20 21" key="1">
    <citation type="submission" date="2023-03" db="EMBL/GenBank/DDBJ databases">
        <title>High recombination rates correlate with genetic variation in Cardiocondyla obscurior ants.</title>
        <authorList>
            <person name="Errbii M."/>
        </authorList>
    </citation>
    <scope>NUCLEOTIDE SEQUENCE [LARGE SCALE GENOMIC DNA]</scope>
    <source>
        <strain evidence="20">Alpha-2009</strain>
        <tissue evidence="20">Whole body</tissue>
    </source>
</reference>
<dbReference type="FunFam" id="1.20.1420.30:FF:000009">
    <property type="entry name" value="sodium/potassium/calcium exchanger 5 isoform X2"/>
    <property type="match status" value="1"/>
</dbReference>